<evidence type="ECO:0000256" key="4">
    <source>
        <dbReference type="ARBA" id="ARBA00022519"/>
    </source>
</evidence>
<dbReference type="NCBIfam" id="TIGR02532">
    <property type="entry name" value="IV_pilin_GFxxxE"/>
    <property type="match status" value="1"/>
</dbReference>
<evidence type="ECO:0000256" key="2">
    <source>
        <dbReference type="ARBA" id="ARBA00022475"/>
    </source>
</evidence>
<keyword evidence="4" id="KW-0997">Cell inner membrane</keyword>
<organism evidence="9 10">
    <name type="scientific">Stenotrophomonas sepilia</name>
    <dbReference type="NCBI Taxonomy" id="2860290"/>
    <lineage>
        <taxon>Bacteria</taxon>
        <taxon>Pseudomonadati</taxon>
        <taxon>Pseudomonadota</taxon>
        <taxon>Gammaproteobacteria</taxon>
        <taxon>Lysobacterales</taxon>
        <taxon>Lysobacteraceae</taxon>
        <taxon>Stenotrophomonas</taxon>
        <taxon>Stenotrophomonas maltophilia group</taxon>
    </lineage>
</organism>
<sequence length="209" mass="23458">MDHHAMKRVTRGFTLIEVMIAITIMGVLALICWRALDSVASSDQRLRRADAETTTALRILQQFQRDIEMRADDALMNGAVRPADQPQRLLPPSLVSERHPDGSFALEITRSVGSDGLRWQRVRWWRQGNTLWRASGAATDRYPLPVPEPSKGIAVARDVQRFEVRAWQPGAGWALLPSEGEVLPATGLELRLGLRDGRGSLSYRRVLEL</sequence>
<dbReference type="EMBL" id="BTRJ01000004">
    <property type="protein sequence ID" value="GMR26330.1"/>
    <property type="molecule type" value="Genomic_DNA"/>
</dbReference>
<keyword evidence="6 8" id="KW-1133">Transmembrane helix</keyword>
<evidence type="ECO:0000313" key="10">
    <source>
        <dbReference type="Proteomes" id="UP001306668"/>
    </source>
</evidence>
<keyword evidence="2" id="KW-1003">Cell membrane</keyword>
<keyword evidence="10" id="KW-1185">Reference proteome</keyword>
<comment type="caution">
    <text evidence="9">The sequence shown here is derived from an EMBL/GenBank/DDBJ whole genome shotgun (WGS) entry which is preliminary data.</text>
</comment>
<reference evidence="10" key="1">
    <citation type="submission" date="2023-07" db="EMBL/GenBank/DDBJ databases">
        <title>Genome sequence of Stenotrophomonas sp. Alg010 isolated from Sargassum waste.</title>
        <authorList>
            <person name="Mohapatra"/>
            <person name="B.R."/>
        </authorList>
    </citation>
    <scope>NUCLEOTIDE SEQUENCE [LARGE SCALE GENOMIC DNA]</scope>
    <source>
        <strain evidence="10">Alg010</strain>
    </source>
</reference>
<dbReference type="Proteomes" id="UP001306668">
    <property type="component" value="Unassembled WGS sequence"/>
</dbReference>
<evidence type="ECO:0000313" key="9">
    <source>
        <dbReference type="EMBL" id="GMR26330.1"/>
    </source>
</evidence>
<evidence type="ECO:0000256" key="8">
    <source>
        <dbReference type="SAM" id="Phobius"/>
    </source>
</evidence>
<evidence type="ECO:0000256" key="3">
    <source>
        <dbReference type="ARBA" id="ARBA00022481"/>
    </source>
</evidence>
<dbReference type="PANTHER" id="PTHR39583:SF2">
    <property type="entry name" value="TYPE II SECRETION SYSTEM PROTEIN J"/>
    <property type="match status" value="1"/>
</dbReference>
<evidence type="ECO:0000256" key="7">
    <source>
        <dbReference type="ARBA" id="ARBA00023136"/>
    </source>
</evidence>
<gene>
    <name evidence="9" type="ORF">STENOSP10_05490</name>
</gene>
<proteinExistence type="predicted"/>
<protein>
    <submittedName>
        <fullName evidence="9">Type II secretion system protein J</fullName>
    </submittedName>
</protein>
<dbReference type="InterPro" id="IPR012902">
    <property type="entry name" value="N_methyl_site"/>
</dbReference>
<comment type="subcellular location">
    <subcellularLocation>
        <location evidence="1">Cell inner membrane</location>
        <topology evidence="1">Single-pass membrane protein</topology>
    </subcellularLocation>
</comment>
<dbReference type="PROSITE" id="PS00409">
    <property type="entry name" value="PROKAR_NTER_METHYL"/>
    <property type="match status" value="1"/>
</dbReference>
<dbReference type="Pfam" id="PF07963">
    <property type="entry name" value="N_methyl"/>
    <property type="match status" value="1"/>
</dbReference>
<keyword evidence="7 8" id="KW-0472">Membrane</keyword>
<dbReference type="InterPro" id="IPR051621">
    <property type="entry name" value="T2SS_protein_J"/>
</dbReference>
<accession>A0ABQ6Q8M0</accession>
<evidence type="ECO:0000256" key="5">
    <source>
        <dbReference type="ARBA" id="ARBA00022692"/>
    </source>
</evidence>
<evidence type="ECO:0000256" key="1">
    <source>
        <dbReference type="ARBA" id="ARBA00004377"/>
    </source>
</evidence>
<evidence type="ECO:0000256" key="6">
    <source>
        <dbReference type="ARBA" id="ARBA00022989"/>
    </source>
</evidence>
<keyword evidence="3" id="KW-0488">Methylation</keyword>
<name>A0ABQ6Q8M0_9GAMM</name>
<dbReference type="Gene3D" id="3.30.700.10">
    <property type="entry name" value="Glycoprotein, Type 4 Pilin"/>
    <property type="match status" value="1"/>
</dbReference>
<feature type="transmembrane region" description="Helical" evidence="8">
    <location>
        <begin position="12"/>
        <end position="36"/>
    </location>
</feature>
<dbReference type="PANTHER" id="PTHR39583">
    <property type="entry name" value="TYPE II SECRETION SYSTEM PROTEIN J-RELATED"/>
    <property type="match status" value="1"/>
</dbReference>
<dbReference type="InterPro" id="IPR045584">
    <property type="entry name" value="Pilin-like"/>
</dbReference>
<dbReference type="SUPFAM" id="SSF54523">
    <property type="entry name" value="Pili subunits"/>
    <property type="match status" value="1"/>
</dbReference>
<keyword evidence="5 8" id="KW-0812">Transmembrane</keyword>